<dbReference type="PANTHER" id="PTHR10098:SF112">
    <property type="entry name" value="SLR0380 PROTEIN"/>
    <property type="match status" value="1"/>
</dbReference>
<dbReference type="SUPFAM" id="SSF48452">
    <property type="entry name" value="TPR-like"/>
    <property type="match status" value="2"/>
</dbReference>
<evidence type="ECO:0000259" key="4">
    <source>
        <dbReference type="Pfam" id="PF12770"/>
    </source>
</evidence>
<evidence type="ECO:0000256" key="1">
    <source>
        <dbReference type="PROSITE-ProRule" id="PRU00339"/>
    </source>
</evidence>
<evidence type="ECO:0000256" key="3">
    <source>
        <dbReference type="SAM" id="SignalP"/>
    </source>
</evidence>
<dbReference type="PANTHER" id="PTHR10098">
    <property type="entry name" value="RAPSYN-RELATED"/>
    <property type="match status" value="1"/>
</dbReference>
<protein>
    <submittedName>
        <fullName evidence="5">CHAT domain-containing protein</fullName>
    </submittedName>
</protein>
<feature type="repeat" description="TPR" evidence="1">
    <location>
        <begin position="140"/>
        <end position="173"/>
    </location>
</feature>
<dbReference type="EMBL" id="FQYP01000003">
    <property type="protein sequence ID" value="SHI84506.1"/>
    <property type="molecule type" value="Genomic_DNA"/>
</dbReference>
<evidence type="ECO:0000256" key="2">
    <source>
        <dbReference type="SAM" id="Phobius"/>
    </source>
</evidence>
<dbReference type="AlphaFoldDB" id="A0A1M6EG99"/>
<keyword evidence="2" id="KW-0812">Transmembrane</keyword>
<gene>
    <name evidence="5" type="ORF">SAMN04488508_103395</name>
</gene>
<reference evidence="6" key="1">
    <citation type="submission" date="2016-11" db="EMBL/GenBank/DDBJ databases">
        <authorList>
            <person name="Varghese N."/>
            <person name="Submissions S."/>
        </authorList>
    </citation>
    <scope>NUCLEOTIDE SEQUENCE [LARGE SCALE GENOMIC DNA]</scope>
    <source>
        <strain evidence="6">DSM 22623</strain>
    </source>
</reference>
<feature type="transmembrane region" description="Helical" evidence="2">
    <location>
        <begin position="918"/>
        <end position="936"/>
    </location>
</feature>
<dbReference type="InterPro" id="IPR011990">
    <property type="entry name" value="TPR-like_helical_dom_sf"/>
</dbReference>
<keyword evidence="1" id="KW-0802">TPR repeat</keyword>
<feature type="repeat" description="TPR" evidence="1">
    <location>
        <begin position="103"/>
        <end position="136"/>
    </location>
</feature>
<keyword evidence="3" id="KW-0732">Signal</keyword>
<name>A0A1M6EG99_9FLAO</name>
<accession>A0A1M6EG99</accession>
<dbReference type="InterPro" id="IPR024983">
    <property type="entry name" value="CHAT_dom"/>
</dbReference>
<evidence type="ECO:0000313" key="5">
    <source>
        <dbReference type="EMBL" id="SHI84506.1"/>
    </source>
</evidence>
<dbReference type="PROSITE" id="PS50005">
    <property type="entry name" value="TPR"/>
    <property type="match status" value="2"/>
</dbReference>
<dbReference type="STRING" id="570521.SAMN04488508_103395"/>
<sequence length="941" mass="108218">MFLRRYYLLLAFVIIYFNSDAQNSTNWESILASEFTVEQKRFKIDSIIKFYKTTQNDSTLERITHKYAIWHYKNTTLSHAIKMAEKSLDLKQKIDPTNTSLIQHGLKNLGFFNYKYGNFSKSISYYNQLISLNSNNNYAADAYSELGRCYTNLYDYHNAVIHFELANSLYRQKKNYKGIITNAINSGRLDVKIGTVESLKRGITNLLAADSISSKINTKKTTKYNTKFILGTLYNHDNNLNTKKAFFYYDQALSIARTLKNPTLIAKTYEIMGNLYNTIDQDLAISYHQRAIENLEKKDSISLAISISNIGICKVWQQKFNEGINNYKKAIALLSGQTLSEEETSKKNNLLTKGSNSQFLLPILEDLADAYLKHYQSTNTLLSLQESIDTFLKADQLIDIIRIESQEFQSKLYWRKHSANLYGRAIEACFLANDIENGFYFSEKNKALILSEDITKNRVKQSLSLPEHIINKEIKFKKEIYLLNNLTKNNSDQKERNVTTIRLLDLKRQLKELQDSIKNVFSNYAKFDIQDSPTPSIELIQKNLDKKTVFLEYNISNHTDFGIITKTNNYLPIYEGSEYGKKEYSKGYLFCITKHESYFIQLPDTDQLKFHVSAFIQKVSNPFKVQEDVKSYIELGYNVFDYLFPSKDLKKIIENRRLIVVPDNYLSFIPFEALVTSKELGKRPKYLIESSEISYSYSNFFLSPPSITSSQNKTVSLLGFAPVNFKKQGLISLENSATEIMNTNTIFPGKVFLNKDASKENFLNNLADKSIIHLATHADGTNAVSPWIAFSDRKLTLEELYFTENHADLVVLSGCNTSLGRQETGEGVMSLARGFFHSGAKSVVSSLWNVDDRSTTYIMNEFYKNLKKRLLKSQALRKAKLSYLSTSSLSESSPHFWATFVLLGDTSPIQDISFIDKYWLIIALVLLIILILIQQFRRKIR</sequence>
<evidence type="ECO:0000313" key="6">
    <source>
        <dbReference type="Proteomes" id="UP000184432"/>
    </source>
</evidence>
<dbReference type="Gene3D" id="1.25.40.10">
    <property type="entry name" value="Tetratricopeptide repeat domain"/>
    <property type="match status" value="2"/>
</dbReference>
<keyword evidence="2" id="KW-0472">Membrane</keyword>
<feature type="chain" id="PRO_5012206571" evidence="3">
    <location>
        <begin position="22"/>
        <end position="941"/>
    </location>
</feature>
<feature type="domain" description="CHAT" evidence="4">
    <location>
        <begin position="654"/>
        <end position="905"/>
    </location>
</feature>
<keyword evidence="6" id="KW-1185">Reference proteome</keyword>
<keyword evidence="2" id="KW-1133">Transmembrane helix</keyword>
<dbReference type="OrthoDB" id="9771112at2"/>
<organism evidence="5 6">
    <name type="scientific">Aquimarina spongiae</name>
    <dbReference type="NCBI Taxonomy" id="570521"/>
    <lineage>
        <taxon>Bacteria</taxon>
        <taxon>Pseudomonadati</taxon>
        <taxon>Bacteroidota</taxon>
        <taxon>Flavobacteriia</taxon>
        <taxon>Flavobacteriales</taxon>
        <taxon>Flavobacteriaceae</taxon>
        <taxon>Aquimarina</taxon>
    </lineage>
</organism>
<dbReference type="Proteomes" id="UP000184432">
    <property type="component" value="Unassembled WGS sequence"/>
</dbReference>
<feature type="signal peptide" evidence="3">
    <location>
        <begin position="1"/>
        <end position="21"/>
    </location>
</feature>
<dbReference type="SMART" id="SM00028">
    <property type="entry name" value="TPR"/>
    <property type="match status" value="4"/>
</dbReference>
<dbReference type="Pfam" id="PF12770">
    <property type="entry name" value="CHAT"/>
    <property type="match status" value="1"/>
</dbReference>
<proteinExistence type="predicted"/>
<dbReference type="InterPro" id="IPR019734">
    <property type="entry name" value="TPR_rpt"/>
</dbReference>